<feature type="domain" description="Sporulation stage II protein D amidase enhancer LytB N-terminal" evidence="2">
    <location>
        <begin position="224"/>
        <end position="312"/>
    </location>
</feature>
<comment type="caution">
    <text evidence="3">The sequence shown here is derived from an EMBL/GenBank/DDBJ whole genome shotgun (WGS) entry which is preliminary data.</text>
</comment>
<feature type="compositionally biased region" description="Low complexity" evidence="1">
    <location>
        <begin position="75"/>
        <end position="84"/>
    </location>
</feature>
<dbReference type="Pfam" id="PF08486">
    <property type="entry name" value="SpoIID"/>
    <property type="match status" value="1"/>
</dbReference>
<evidence type="ECO:0000256" key="1">
    <source>
        <dbReference type="SAM" id="MobiDB-lite"/>
    </source>
</evidence>
<organism evidence="3 4">
    <name type="scientific">Drouetiella hepatica Uher 2000/2452</name>
    <dbReference type="NCBI Taxonomy" id="904376"/>
    <lineage>
        <taxon>Bacteria</taxon>
        <taxon>Bacillati</taxon>
        <taxon>Cyanobacteriota</taxon>
        <taxon>Cyanophyceae</taxon>
        <taxon>Oculatellales</taxon>
        <taxon>Oculatellaceae</taxon>
        <taxon>Drouetiella</taxon>
    </lineage>
</organism>
<proteinExistence type="predicted"/>
<dbReference type="GO" id="GO:0030435">
    <property type="term" value="P:sporulation resulting in formation of a cellular spore"/>
    <property type="evidence" value="ECO:0007669"/>
    <property type="project" value="InterPro"/>
</dbReference>
<reference evidence="3" key="1">
    <citation type="submission" date="2021-05" db="EMBL/GenBank/DDBJ databases">
        <authorList>
            <person name="Pietrasiak N."/>
            <person name="Ward R."/>
            <person name="Stajich J.E."/>
            <person name="Kurbessoian T."/>
        </authorList>
    </citation>
    <scope>NUCLEOTIDE SEQUENCE</scope>
    <source>
        <strain evidence="3">UHER 2000/2452</strain>
    </source>
</reference>
<name>A0A951UNN4_9CYAN</name>
<dbReference type="EMBL" id="JAHHHD010000016">
    <property type="protein sequence ID" value="MBW4659989.1"/>
    <property type="molecule type" value="Genomic_DNA"/>
</dbReference>
<evidence type="ECO:0000313" key="4">
    <source>
        <dbReference type="Proteomes" id="UP000757435"/>
    </source>
</evidence>
<feature type="region of interest" description="Disordered" evidence="1">
    <location>
        <begin position="73"/>
        <end position="108"/>
    </location>
</feature>
<dbReference type="Proteomes" id="UP000757435">
    <property type="component" value="Unassembled WGS sequence"/>
</dbReference>
<evidence type="ECO:0000259" key="2">
    <source>
        <dbReference type="Pfam" id="PF08486"/>
    </source>
</evidence>
<protein>
    <submittedName>
        <fullName evidence="3">SpoIID/LytB domain-containing protein</fullName>
    </submittedName>
</protein>
<reference evidence="3" key="2">
    <citation type="journal article" date="2022" name="Microbiol. Resour. Announc.">
        <title>Metagenome Sequencing to Explore Phylogenomics of Terrestrial Cyanobacteria.</title>
        <authorList>
            <person name="Ward R.D."/>
            <person name="Stajich J.E."/>
            <person name="Johansen J.R."/>
            <person name="Huntemann M."/>
            <person name="Clum A."/>
            <person name="Foster B."/>
            <person name="Foster B."/>
            <person name="Roux S."/>
            <person name="Palaniappan K."/>
            <person name="Varghese N."/>
            <person name="Mukherjee S."/>
            <person name="Reddy T.B.K."/>
            <person name="Daum C."/>
            <person name="Copeland A."/>
            <person name="Chen I.A."/>
            <person name="Ivanova N.N."/>
            <person name="Kyrpides N.C."/>
            <person name="Shapiro N."/>
            <person name="Eloe-Fadrosh E.A."/>
            <person name="Pietrasiak N."/>
        </authorList>
    </citation>
    <scope>NUCLEOTIDE SEQUENCE</scope>
    <source>
        <strain evidence="3">UHER 2000/2452</strain>
    </source>
</reference>
<gene>
    <name evidence="3" type="ORF">KME15_15045</name>
</gene>
<dbReference type="InterPro" id="IPR013693">
    <property type="entry name" value="SpoIID/LytB_N"/>
</dbReference>
<accession>A0A951UNN4</accession>
<dbReference type="NCBIfam" id="TIGR02669">
    <property type="entry name" value="SpoIID_LytB"/>
    <property type="match status" value="1"/>
</dbReference>
<dbReference type="AlphaFoldDB" id="A0A951UNN4"/>
<sequence length="373" mass="39151">MKGSSIFKLLKQRPWVFLLLGALSLGGVLLGGQSQMLSRQSAPTATATASASPANSAPVAPIASKTPIASKISGTATASVSPKTSPSPPTTPSTSLSPKAEASPTKPLLTPEQQAMNQRAKAAFEASLSSVDSLIEMRVAIAKGVSALTLNVSTDAELVDQNGQHLGSLAAEEAYKAQANGASISLAAQELSSPVWIEPPPGGTFTLGDRTYRGRLLLAANGSHLWGVNFVSLKQYLYSVVASEVSPSWPMEALKAQAVAARSYALTYHFKPVNSLYQLGDDEYFQVYSGLAKEADATNRAVDATAGEFVSYRGGVVESLYAASDDIVAEAFQGKGMSQLGALGLAEKGYTYEQILENYYPGTGVGRIQQDYE</sequence>
<dbReference type="InterPro" id="IPR013486">
    <property type="entry name" value="SpoIID/LytB"/>
</dbReference>
<evidence type="ECO:0000313" key="3">
    <source>
        <dbReference type="EMBL" id="MBW4659989.1"/>
    </source>
</evidence>